<protein>
    <submittedName>
        <fullName evidence="3">Uncharacterized protein</fullName>
    </submittedName>
</protein>
<feature type="compositionally biased region" description="Polar residues" evidence="1">
    <location>
        <begin position="350"/>
        <end position="367"/>
    </location>
</feature>
<reference evidence="2" key="1">
    <citation type="journal article" date="2018" name="BMC Genomics">
        <title>Comparative genomics of the wheat fungal pathogen Pyrenophora tritici-repentis reveals chromosomal variations and genome plasticity.</title>
        <authorList>
            <person name="Moolhuijzen P."/>
            <person name="See P.T."/>
            <person name="Hane J.K."/>
            <person name="Shi G."/>
            <person name="Liu Z."/>
            <person name="Oliver R.P."/>
            <person name="Moffat C.S."/>
        </authorList>
    </citation>
    <scope>NUCLEOTIDE SEQUENCE [LARGE SCALE GENOMIC DNA]</scope>
    <source>
        <strain evidence="2">M4</strain>
    </source>
</reference>
<dbReference type="AlphaFoldDB" id="A0A2W1FQC9"/>
<feature type="compositionally biased region" description="Polar residues" evidence="1">
    <location>
        <begin position="387"/>
        <end position="400"/>
    </location>
</feature>
<reference evidence="3" key="3">
    <citation type="journal article" date="2022" name="bioRxiv">
        <title>A global pangenome for the wheat fungal pathogen Pyrenophora tritici-repentis and prediction of effector protein structural homology.</title>
        <authorList>
            <person name="Moolhuijzen P."/>
            <person name="See P.T."/>
            <person name="Shi G."/>
            <person name="Powell H.R."/>
            <person name="Cockram J."/>
            <person name="Jorgensen L.N."/>
            <person name="Benslimane H."/>
            <person name="Strelkov S.E."/>
            <person name="Turner J."/>
            <person name="Liu Z."/>
            <person name="Moffat C.S."/>
        </authorList>
    </citation>
    <scope>NUCLEOTIDE SEQUENCE</scope>
    <source>
        <strain evidence="3">86-124</strain>
    </source>
</reference>
<dbReference type="EMBL" id="NRDI02000011">
    <property type="protein sequence ID" value="KAI1512709.1"/>
    <property type="molecule type" value="Genomic_DNA"/>
</dbReference>
<dbReference type="EMBL" id="NQIK02000010">
    <property type="protein sequence ID" value="KAF7565663.1"/>
    <property type="molecule type" value="Genomic_DNA"/>
</dbReference>
<evidence type="ECO:0000313" key="2">
    <source>
        <dbReference type="EMBL" id="KAF7565663.1"/>
    </source>
</evidence>
<accession>A0A2W1FQC9</accession>
<organism evidence="3 4">
    <name type="scientific">Pyrenophora tritici-repentis</name>
    <dbReference type="NCBI Taxonomy" id="45151"/>
    <lineage>
        <taxon>Eukaryota</taxon>
        <taxon>Fungi</taxon>
        <taxon>Dikarya</taxon>
        <taxon>Ascomycota</taxon>
        <taxon>Pezizomycotina</taxon>
        <taxon>Dothideomycetes</taxon>
        <taxon>Pleosporomycetidae</taxon>
        <taxon>Pleosporales</taxon>
        <taxon>Pleosporineae</taxon>
        <taxon>Pleosporaceae</taxon>
        <taxon>Pyrenophora</taxon>
    </lineage>
</organism>
<dbReference type="OrthoDB" id="10511811at2759"/>
<feature type="region of interest" description="Disordered" evidence="1">
    <location>
        <begin position="184"/>
        <end position="241"/>
    </location>
</feature>
<evidence type="ECO:0000256" key="1">
    <source>
        <dbReference type="SAM" id="MobiDB-lite"/>
    </source>
</evidence>
<comment type="caution">
    <text evidence="3">The sequence shown here is derived from an EMBL/GenBank/DDBJ whole genome shotgun (WGS) entry which is preliminary data.</text>
</comment>
<proteinExistence type="predicted"/>
<evidence type="ECO:0000313" key="3">
    <source>
        <dbReference type="EMBL" id="KAI1512709.1"/>
    </source>
</evidence>
<feature type="region of interest" description="Disordered" evidence="1">
    <location>
        <begin position="286"/>
        <end position="417"/>
    </location>
</feature>
<reference evidence="3" key="2">
    <citation type="submission" date="2021-05" db="EMBL/GenBank/DDBJ databases">
        <authorList>
            <person name="Moolhuijzen P.M."/>
            <person name="Moffat C.S."/>
        </authorList>
    </citation>
    <scope>NUCLEOTIDE SEQUENCE</scope>
    <source>
        <strain evidence="3">86-124</strain>
    </source>
</reference>
<evidence type="ECO:0000313" key="4">
    <source>
        <dbReference type="Proteomes" id="UP000249757"/>
    </source>
</evidence>
<dbReference type="Proteomes" id="UP000249757">
    <property type="component" value="Unassembled WGS sequence"/>
</dbReference>
<feature type="compositionally biased region" description="Polar residues" evidence="1">
    <location>
        <begin position="188"/>
        <end position="221"/>
    </location>
</feature>
<gene>
    <name evidence="3" type="ORF">Ptr86124_008675</name>
    <name evidence="2" type="ORF">PtrM4_050970</name>
</gene>
<dbReference type="Proteomes" id="UP000245464">
    <property type="component" value="Chromosome 10"/>
</dbReference>
<feature type="compositionally biased region" description="Polar residues" evidence="1">
    <location>
        <begin position="331"/>
        <end position="340"/>
    </location>
</feature>
<name>A0A2W1FQC9_9PLEO</name>
<reference evidence="4" key="4">
    <citation type="journal article" date="2022" name="Microb. Genom.">
        <title>A global pangenome for the wheat fungal pathogen Pyrenophora tritici-repentis and prediction of effector protein structural homology.</title>
        <authorList>
            <person name="Moolhuijzen P.M."/>
            <person name="See P.T."/>
            <person name="Shi G."/>
            <person name="Powell H.R."/>
            <person name="Cockram J."/>
            <person name="Jorgensen L.N."/>
            <person name="Benslimane H."/>
            <person name="Strelkov S.E."/>
            <person name="Turner J."/>
            <person name="Liu Z."/>
            <person name="Moffat C.S."/>
        </authorList>
    </citation>
    <scope>NUCLEOTIDE SEQUENCE [LARGE SCALE GENOMIC DNA]</scope>
</reference>
<keyword evidence="4" id="KW-1185">Reference proteome</keyword>
<sequence>MVYDTRPPKPAADKALNDWLSVPPKPTTDKIAIVNINGQQVRDPTLIISQETSGKIDCALCLGRTHRIVSLKATKQKRKIDARIVETAASLEVLEFVTGIKRATLEQNYDEGHLQDLIRVNHELHDRRAMQAAFHEQKKNIDIGVKKAKQEWQAAWAAVEGALDIIWTEAKVLKPHADPHAHDYGYSSLHNTPSTSSLKNTPSTTHGPEIPNTPSIQQGSTPDLGMAKFADFPITTPRGSSARARRVCAWRQFPAGAWNEEVVGNKRSSPVELTEWEQEFVNRVEKTVSSTSTAGDIMTPRQKPWKRVMESDDEEGEFRLPKRRSQRNKETNTQNATGPPQGTGGPEAGPSQQRNQNGQDQANGSTSSKRKRAEEEGALPQRKSPRKSISATPSVESPTHTPKRKSTIPEVFVSPVL</sequence>